<organism evidence="1 2">
    <name type="scientific">Delftia lacustris</name>
    <dbReference type="NCBI Taxonomy" id="558537"/>
    <lineage>
        <taxon>Bacteria</taxon>
        <taxon>Pseudomonadati</taxon>
        <taxon>Pseudomonadota</taxon>
        <taxon>Betaproteobacteria</taxon>
        <taxon>Burkholderiales</taxon>
        <taxon>Comamonadaceae</taxon>
        <taxon>Delftia</taxon>
    </lineage>
</organism>
<dbReference type="EMBL" id="FNPE01000041">
    <property type="protein sequence ID" value="SDZ59595.1"/>
    <property type="molecule type" value="Genomic_DNA"/>
</dbReference>
<gene>
    <name evidence="1" type="ORF">SAMN05421547_1411</name>
</gene>
<dbReference type="AlphaFoldDB" id="A0A1H3UCL9"/>
<accession>A0A1H3UCL9</accession>
<dbReference type="Proteomes" id="UP000183417">
    <property type="component" value="Unassembled WGS sequence"/>
</dbReference>
<proteinExistence type="predicted"/>
<name>A0A1H3UCL9_9BURK</name>
<evidence type="ECO:0000313" key="2">
    <source>
        <dbReference type="Proteomes" id="UP000183417"/>
    </source>
</evidence>
<sequence>MMPGDGGEDQVLVAYCTLQARLFLLNDKVAEQTVNFFVCMTLAVSCHIPVPKGLDFGYCNVLKYVCRNPCNISAFELKAPCNSSQCH</sequence>
<protein>
    <submittedName>
        <fullName evidence="1">Uncharacterized protein</fullName>
    </submittedName>
</protein>
<reference evidence="1 2" key="1">
    <citation type="submission" date="2016-10" db="EMBL/GenBank/DDBJ databases">
        <authorList>
            <person name="de Groot N.N."/>
        </authorList>
    </citation>
    <scope>NUCLEOTIDE SEQUENCE [LARGE SCALE GENOMIC DNA]</scope>
    <source>
        <strain evidence="1 2">LMG 24775</strain>
    </source>
</reference>
<evidence type="ECO:0000313" key="1">
    <source>
        <dbReference type="EMBL" id="SDZ59595.1"/>
    </source>
</evidence>